<evidence type="ECO:0000256" key="1">
    <source>
        <dbReference type="ARBA" id="ARBA00001941"/>
    </source>
</evidence>
<feature type="disulfide bond" evidence="8">
    <location>
        <begin position="54"/>
        <end position="69"/>
    </location>
</feature>
<feature type="chain" id="PRO_5045594832" description="Chitin deacetylase" evidence="10">
    <location>
        <begin position="20"/>
        <end position="518"/>
    </location>
</feature>
<dbReference type="SMART" id="SM00270">
    <property type="entry name" value="ChtBD1"/>
    <property type="match status" value="1"/>
</dbReference>
<evidence type="ECO:0000259" key="12">
    <source>
        <dbReference type="PROSITE" id="PS51677"/>
    </source>
</evidence>
<keyword evidence="14" id="KW-1185">Reference proteome</keyword>
<evidence type="ECO:0000256" key="4">
    <source>
        <dbReference type="ARBA" id="ARBA00022729"/>
    </source>
</evidence>
<evidence type="ECO:0000256" key="8">
    <source>
        <dbReference type="PROSITE-ProRule" id="PRU00261"/>
    </source>
</evidence>
<evidence type="ECO:0000256" key="3">
    <source>
        <dbReference type="ARBA" id="ARBA00022723"/>
    </source>
</evidence>
<dbReference type="Gene3D" id="3.30.60.10">
    <property type="entry name" value="Endochitinase-like"/>
    <property type="match status" value="1"/>
</dbReference>
<dbReference type="InterPro" id="IPR002509">
    <property type="entry name" value="NODB_dom"/>
</dbReference>
<comment type="cofactor">
    <cofactor evidence="1">
        <name>Co(2+)</name>
        <dbReference type="ChEBI" id="CHEBI:48828"/>
    </cofactor>
</comment>
<keyword evidence="4 10" id="KW-0732">Signal</keyword>
<dbReference type="SUPFAM" id="SSF88713">
    <property type="entry name" value="Glycoside hydrolase/deacetylase"/>
    <property type="match status" value="1"/>
</dbReference>
<keyword evidence="3" id="KW-0479">Metal-binding</keyword>
<feature type="region of interest" description="Disordered" evidence="9">
    <location>
        <begin position="464"/>
        <end position="494"/>
    </location>
</feature>
<dbReference type="PANTHER" id="PTHR46471:SF2">
    <property type="entry name" value="CHITIN DEACETYLASE-RELATED"/>
    <property type="match status" value="1"/>
</dbReference>
<evidence type="ECO:0000256" key="5">
    <source>
        <dbReference type="ARBA" id="ARBA00022801"/>
    </source>
</evidence>
<accession>A0ABR2V6H6</accession>
<feature type="region of interest" description="Disordered" evidence="9">
    <location>
        <begin position="431"/>
        <end position="452"/>
    </location>
</feature>
<dbReference type="InterPro" id="IPR036861">
    <property type="entry name" value="Endochitinase-like_sf"/>
</dbReference>
<evidence type="ECO:0000313" key="14">
    <source>
        <dbReference type="Proteomes" id="UP001408356"/>
    </source>
</evidence>
<evidence type="ECO:0008006" key="15">
    <source>
        <dbReference type="Google" id="ProtNLM"/>
    </source>
</evidence>
<dbReference type="CDD" id="cd00035">
    <property type="entry name" value="ChtBD1"/>
    <property type="match status" value="1"/>
</dbReference>
<dbReference type="CDD" id="cd10951">
    <property type="entry name" value="CE4_ClCDA_like"/>
    <property type="match status" value="1"/>
</dbReference>
<keyword evidence="7" id="KW-0170">Cobalt</keyword>
<dbReference type="EMBL" id="JARVKF010000112">
    <property type="protein sequence ID" value="KAK9422502.1"/>
    <property type="molecule type" value="Genomic_DNA"/>
</dbReference>
<dbReference type="Pfam" id="PF00187">
    <property type="entry name" value="Chitin_bind_1"/>
    <property type="match status" value="1"/>
</dbReference>
<feature type="domain" description="Chitin-binding type-1" evidence="11">
    <location>
        <begin position="51"/>
        <end position="97"/>
    </location>
</feature>
<feature type="signal peptide" evidence="10">
    <location>
        <begin position="1"/>
        <end position="19"/>
    </location>
</feature>
<dbReference type="InterPro" id="IPR001002">
    <property type="entry name" value="Chitin-bd_1"/>
</dbReference>
<feature type="compositionally biased region" description="Low complexity" evidence="9">
    <location>
        <begin position="434"/>
        <end position="451"/>
    </location>
</feature>
<feature type="disulfide bond" evidence="8">
    <location>
        <begin position="68"/>
        <end position="82"/>
    </location>
</feature>
<reference evidence="13 14" key="1">
    <citation type="journal article" date="2024" name="J. Plant Pathol.">
        <title>Sequence and assembly of the genome of Seiridium unicorne, isolate CBS 538.82, causal agent of cypress canker disease.</title>
        <authorList>
            <person name="Scali E."/>
            <person name="Rocca G.D."/>
            <person name="Danti R."/>
            <person name="Garbelotto M."/>
            <person name="Barberini S."/>
            <person name="Baroncelli R."/>
            <person name="Emiliani G."/>
        </authorList>
    </citation>
    <scope>NUCLEOTIDE SEQUENCE [LARGE SCALE GENOMIC DNA]</scope>
    <source>
        <strain evidence="13 14">BM-138-508</strain>
    </source>
</reference>
<name>A0ABR2V6H6_9PEZI</name>
<dbReference type="InterPro" id="IPR018371">
    <property type="entry name" value="Chitin-binding_1_CS"/>
</dbReference>
<dbReference type="Gene3D" id="3.20.20.370">
    <property type="entry name" value="Glycoside hydrolase/deacetylase"/>
    <property type="match status" value="1"/>
</dbReference>
<evidence type="ECO:0000256" key="2">
    <source>
        <dbReference type="ARBA" id="ARBA00022669"/>
    </source>
</evidence>
<feature type="disulfide bond" evidence="8">
    <location>
        <begin position="63"/>
        <end position="75"/>
    </location>
</feature>
<dbReference type="PANTHER" id="PTHR46471">
    <property type="entry name" value="CHITIN DEACETYLASE"/>
    <property type="match status" value="1"/>
</dbReference>
<dbReference type="PROSITE" id="PS00026">
    <property type="entry name" value="CHIT_BIND_I_1"/>
    <property type="match status" value="1"/>
</dbReference>
<gene>
    <name evidence="13" type="ORF">SUNI508_00365</name>
</gene>
<dbReference type="SUPFAM" id="SSF57016">
    <property type="entry name" value="Plant lectins/antimicrobial peptides"/>
    <property type="match status" value="1"/>
</dbReference>
<evidence type="ECO:0000259" key="11">
    <source>
        <dbReference type="PROSITE" id="PS50941"/>
    </source>
</evidence>
<dbReference type="PROSITE" id="PS51677">
    <property type="entry name" value="NODB"/>
    <property type="match status" value="1"/>
</dbReference>
<keyword evidence="6" id="KW-0119">Carbohydrate metabolism</keyword>
<sequence>MRSLITITSLLVSLHKVEGLVAHLPIVGDGGAYVSKGSLQPSLGRRDVSTGGSCGPSAGNAVCASGLCCSSAGVCGTGTSFCSSPDCQISFGPACDGNEVPLGEDTSKVPRPTLGNVPYGVSISHCTVNGRVALTFDDGPYIYTSELLDILKKNGVRATFFVVGNNGGKGQIELASTGYPAIIQRMYSDGHQIGSHSWSHQNMSQLTAQQRHDQIIRNEIALVDILGFFPTYFRPPYTQCSVDCSNDLGALGYHVVNYDIDTRDWQGDYTYAQNTYSTILTQHSPGSSAWISLAHDIQPNTVHGFAQYMIDQAEKLGYELVTLGQCLGDPEANWYRDPTNGQSWTGRAVTSSAISTVASTTLTSLLQATSTTSSVSTAITAQISTMTTPPTAKTTIAPISTTTVAPILITTTSKEDVTALPVTSQTRSALPIVTSQSSTSSSTVSSSMESSNLATPVVTPTAVSGNNFGIGTTSQTTRATASTSSSIAVKPSASGAGDPAGSSLLGLVLAVCGLLVLL</sequence>
<dbReference type="PROSITE" id="PS50941">
    <property type="entry name" value="CHIT_BIND_I_2"/>
    <property type="match status" value="1"/>
</dbReference>
<evidence type="ECO:0000256" key="6">
    <source>
        <dbReference type="ARBA" id="ARBA00023277"/>
    </source>
</evidence>
<keyword evidence="2 8" id="KW-0147">Chitin-binding</keyword>
<dbReference type="InterPro" id="IPR011330">
    <property type="entry name" value="Glyco_hydro/deAcase_b/a-brl"/>
</dbReference>
<dbReference type="Pfam" id="PF01522">
    <property type="entry name" value="Polysacc_deac_1"/>
    <property type="match status" value="1"/>
</dbReference>
<feature type="domain" description="NodB homology" evidence="12">
    <location>
        <begin position="130"/>
        <end position="321"/>
    </location>
</feature>
<evidence type="ECO:0000256" key="7">
    <source>
        <dbReference type="ARBA" id="ARBA00023285"/>
    </source>
</evidence>
<comment type="caution">
    <text evidence="13">The sequence shown here is derived from an EMBL/GenBank/DDBJ whole genome shotgun (WGS) entry which is preliminary data.</text>
</comment>
<dbReference type="Proteomes" id="UP001408356">
    <property type="component" value="Unassembled WGS sequence"/>
</dbReference>
<proteinExistence type="predicted"/>
<evidence type="ECO:0000313" key="13">
    <source>
        <dbReference type="EMBL" id="KAK9422502.1"/>
    </source>
</evidence>
<comment type="caution">
    <text evidence="8">Lacks conserved residue(s) required for the propagation of feature annotation.</text>
</comment>
<feature type="compositionally biased region" description="Low complexity" evidence="9">
    <location>
        <begin position="472"/>
        <end position="494"/>
    </location>
</feature>
<keyword evidence="8" id="KW-1015">Disulfide bond</keyword>
<organism evidence="13 14">
    <name type="scientific">Seiridium unicorne</name>
    <dbReference type="NCBI Taxonomy" id="138068"/>
    <lineage>
        <taxon>Eukaryota</taxon>
        <taxon>Fungi</taxon>
        <taxon>Dikarya</taxon>
        <taxon>Ascomycota</taxon>
        <taxon>Pezizomycotina</taxon>
        <taxon>Sordariomycetes</taxon>
        <taxon>Xylariomycetidae</taxon>
        <taxon>Amphisphaeriales</taxon>
        <taxon>Sporocadaceae</taxon>
        <taxon>Seiridium</taxon>
    </lineage>
</organism>
<evidence type="ECO:0000256" key="10">
    <source>
        <dbReference type="SAM" id="SignalP"/>
    </source>
</evidence>
<evidence type="ECO:0000256" key="9">
    <source>
        <dbReference type="SAM" id="MobiDB-lite"/>
    </source>
</evidence>
<protein>
    <recommendedName>
        <fullName evidence="15">Chitin deacetylase</fullName>
    </recommendedName>
</protein>
<keyword evidence="5" id="KW-0378">Hydrolase</keyword>